<evidence type="ECO:0000256" key="1">
    <source>
        <dbReference type="ARBA" id="ARBA00022475"/>
    </source>
</evidence>
<feature type="transmembrane region" description="Helical" evidence="8">
    <location>
        <begin position="104"/>
        <end position="122"/>
    </location>
</feature>
<dbReference type="RefSeq" id="WP_309556780.1">
    <property type="nucleotide sequence ID" value="NZ_JAVJAN010000037.1"/>
</dbReference>
<feature type="transmembrane region" description="Helical" evidence="8">
    <location>
        <begin position="41"/>
        <end position="66"/>
    </location>
</feature>
<evidence type="ECO:0000313" key="9">
    <source>
        <dbReference type="EMBL" id="MDR5588417.1"/>
    </source>
</evidence>
<evidence type="ECO:0000256" key="4">
    <source>
        <dbReference type="ARBA" id="ARBA00022692"/>
    </source>
</evidence>
<organism evidence="9 10">
    <name type="scientific">Clostridium aquiflavi</name>
    <dbReference type="NCBI Taxonomy" id="3073603"/>
    <lineage>
        <taxon>Bacteria</taxon>
        <taxon>Bacillati</taxon>
        <taxon>Bacillota</taxon>
        <taxon>Clostridia</taxon>
        <taxon>Eubacteriales</taxon>
        <taxon>Clostridiaceae</taxon>
        <taxon>Clostridium</taxon>
    </lineage>
</organism>
<name>A0ABU1EJ49_9CLOT</name>
<protein>
    <submittedName>
        <fullName evidence="9">Accessory gene regulator B family protein</fullName>
    </submittedName>
</protein>
<keyword evidence="4 8" id="KW-0812">Transmembrane</keyword>
<evidence type="ECO:0000256" key="5">
    <source>
        <dbReference type="ARBA" id="ARBA00022801"/>
    </source>
</evidence>
<keyword evidence="3" id="KW-0645">Protease</keyword>
<evidence type="ECO:0000313" key="10">
    <source>
        <dbReference type="Proteomes" id="UP001256646"/>
    </source>
</evidence>
<proteinExistence type="predicted"/>
<dbReference type="InterPro" id="IPR006741">
    <property type="entry name" value="AgrB"/>
</dbReference>
<dbReference type="SMART" id="SM00793">
    <property type="entry name" value="AgrB"/>
    <property type="match status" value="1"/>
</dbReference>
<feature type="transmembrane region" description="Helical" evidence="8">
    <location>
        <begin position="78"/>
        <end position="98"/>
    </location>
</feature>
<feature type="transmembrane region" description="Helical" evidence="8">
    <location>
        <begin position="142"/>
        <end position="161"/>
    </location>
</feature>
<keyword evidence="7 8" id="KW-0472">Membrane</keyword>
<evidence type="ECO:0000256" key="2">
    <source>
        <dbReference type="ARBA" id="ARBA00022654"/>
    </source>
</evidence>
<evidence type="ECO:0000256" key="8">
    <source>
        <dbReference type="SAM" id="Phobius"/>
    </source>
</evidence>
<keyword evidence="6 8" id="KW-1133">Transmembrane helix</keyword>
<sequence>MIRSFIGNFVQDICNHNGYSEEQCEQIQYTTTVLFFEFIKLMSIIIIFSLIGYCKESIIIIGIMSITKPFIGGYHENTQIKCFIATMLITTSVILLSLNCKLNFISNCILILISLFSIYNTAPVLNDKMPITRLELIKRNRILGIIISSIVSTSSILLYKYSELYELITWTILFQSILMFNKIEKIK</sequence>
<keyword evidence="10" id="KW-1185">Reference proteome</keyword>
<accession>A0ABU1EJ49</accession>
<dbReference type="Proteomes" id="UP001256646">
    <property type="component" value="Unassembled WGS sequence"/>
</dbReference>
<dbReference type="EMBL" id="JAVJAN010000037">
    <property type="protein sequence ID" value="MDR5588417.1"/>
    <property type="molecule type" value="Genomic_DNA"/>
</dbReference>
<keyword evidence="5" id="KW-0378">Hydrolase</keyword>
<comment type="caution">
    <text evidence="9">The sequence shown here is derived from an EMBL/GenBank/DDBJ whole genome shotgun (WGS) entry which is preliminary data.</text>
</comment>
<keyword evidence="1" id="KW-1003">Cell membrane</keyword>
<reference evidence="9 10" key="1">
    <citation type="submission" date="2023-09" db="EMBL/GenBank/DDBJ databases">
        <authorList>
            <person name="Zhai L."/>
        </authorList>
    </citation>
    <scope>NUCLEOTIDE SEQUENCE [LARGE SCALE GENOMIC DNA]</scope>
    <source>
        <strain evidence="9 10">5 N-1</strain>
    </source>
</reference>
<gene>
    <name evidence="9" type="ORF">RGC78_13150</name>
</gene>
<keyword evidence="2" id="KW-0673">Quorum sensing</keyword>
<evidence type="ECO:0000256" key="3">
    <source>
        <dbReference type="ARBA" id="ARBA00022670"/>
    </source>
</evidence>
<evidence type="ECO:0000256" key="6">
    <source>
        <dbReference type="ARBA" id="ARBA00022989"/>
    </source>
</evidence>
<dbReference type="Pfam" id="PF04647">
    <property type="entry name" value="AgrB"/>
    <property type="match status" value="1"/>
</dbReference>
<evidence type="ECO:0000256" key="7">
    <source>
        <dbReference type="ARBA" id="ARBA00023136"/>
    </source>
</evidence>